<dbReference type="InterPro" id="IPR008906">
    <property type="entry name" value="HATC_C_dom"/>
</dbReference>
<sequence length="332" mass="38202">MVKAVLKSEYATVTKNASDAVNAINASSSKWLVEVQQCMRDTYGYELCLQQLCETRWNSMHACFASLLRVRSAMEMLELKFRKDSELPSKVRVFGQVSFWDTLADAEQVFRPLVFASLKLQRDENTMADVVVCHLDIFAGISKRPYAGNNLVREVEKRWRQCEQPLMLLALFLHPAHKEAGKKLLNKTALTSVGSLCRIGVYYFRRFKLGEDTTGLYEDMHCWINDEDDTVLPFGDFTSIHRYWICMRTEMRGSKLPALALVVLSIAVNTATCERYFSELALIHTAKRNRMHPEKSRKLALVRKRVRKADGMNAHRSAKRKRLTDPAERTRL</sequence>
<feature type="region of interest" description="Disordered" evidence="1">
    <location>
        <begin position="310"/>
        <end position="332"/>
    </location>
</feature>
<protein>
    <recommendedName>
        <fullName evidence="2">HAT C-terminal dimerisation domain-containing protein</fullName>
    </recommendedName>
</protein>
<evidence type="ECO:0000313" key="4">
    <source>
        <dbReference type="Proteomes" id="UP000429607"/>
    </source>
</evidence>
<dbReference type="AlphaFoldDB" id="A0A6A3GTF3"/>
<accession>A0A6A3GTF3</accession>
<name>A0A6A3GTF3_9STRA</name>
<reference evidence="3 4" key="1">
    <citation type="submission" date="2018-09" db="EMBL/GenBank/DDBJ databases">
        <title>Genomic investigation of the strawberry pathogen Phytophthora fragariae indicates pathogenicity is determined by transcriptional variation in three key races.</title>
        <authorList>
            <person name="Adams T.M."/>
            <person name="Armitage A.D."/>
            <person name="Sobczyk M.K."/>
            <person name="Bates H.J."/>
            <person name="Dunwell J.M."/>
            <person name="Nellist C.F."/>
            <person name="Harrison R.J."/>
        </authorList>
    </citation>
    <scope>NUCLEOTIDE SEQUENCE [LARGE SCALE GENOMIC DNA]</scope>
    <source>
        <strain evidence="3 4">SCRP249</strain>
    </source>
</reference>
<dbReference type="GO" id="GO:0046983">
    <property type="term" value="F:protein dimerization activity"/>
    <property type="evidence" value="ECO:0007669"/>
    <property type="project" value="InterPro"/>
</dbReference>
<organism evidence="3 4">
    <name type="scientific">Phytophthora rubi</name>
    <dbReference type="NCBI Taxonomy" id="129364"/>
    <lineage>
        <taxon>Eukaryota</taxon>
        <taxon>Sar</taxon>
        <taxon>Stramenopiles</taxon>
        <taxon>Oomycota</taxon>
        <taxon>Peronosporomycetes</taxon>
        <taxon>Peronosporales</taxon>
        <taxon>Peronosporaceae</taxon>
        <taxon>Phytophthora</taxon>
    </lineage>
</organism>
<proteinExistence type="predicted"/>
<evidence type="ECO:0000256" key="1">
    <source>
        <dbReference type="SAM" id="MobiDB-lite"/>
    </source>
</evidence>
<dbReference type="SUPFAM" id="SSF53098">
    <property type="entry name" value="Ribonuclease H-like"/>
    <property type="match status" value="1"/>
</dbReference>
<dbReference type="Proteomes" id="UP000429607">
    <property type="component" value="Unassembled WGS sequence"/>
</dbReference>
<feature type="domain" description="HAT C-terminal dimerisation" evidence="2">
    <location>
        <begin position="237"/>
        <end position="303"/>
    </location>
</feature>
<dbReference type="InterPro" id="IPR012337">
    <property type="entry name" value="RNaseH-like_sf"/>
</dbReference>
<dbReference type="Pfam" id="PF05699">
    <property type="entry name" value="Dimer_Tnp_hAT"/>
    <property type="match status" value="1"/>
</dbReference>
<feature type="compositionally biased region" description="Basic and acidic residues" evidence="1">
    <location>
        <begin position="323"/>
        <end position="332"/>
    </location>
</feature>
<comment type="caution">
    <text evidence="3">The sequence shown here is derived from an EMBL/GenBank/DDBJ whole genome shotgun (WGS) entry which is preliminary data.</text>
</comment>
<dbReference type="EMBL" id="QXFV01006858">
    <property type="protein sequence ID" value="KAE8960261.1"/>
    <property type="molecule type" value="Genomic_DNA"/>
</dbReference>
<gene>
    <name evidence="3" type="ORF">PR001_g30440</name>
</gene>
<evidence type="ECO:0000259" key="2">
    <source>
        <dbReference type="Pfam" id="PF05699"/>
    </source>
</evidence>
<evidence type="ECO:0000313" key="3">
    <source>
        <dbReference type="EMBL" id="KAE8960261.1"/>
    </source>
</evidence>